<dbReference type="Gramene" id="PNT64320">
    <property type="protein sequence ID" value="PNT64320"/>
    <property type="gene ID" value="BRADI_4g27425v3"/>
</dbReference>
<reference evidence="2 3" key="1">
    <citation type="journal article" date="2010" name="Nature">
        <title>Genome sequencing and analysis of the model grass Brachypodium distachyon.</title>
        <authorList>
            <consortium name="International Brachypodium Initiative"/>
        </authorList>
    </citation>
    <scope>NUCLEOTIDE SEQUENCE [LARGE SCALE GENOMIC DNA]</scope>
    <source>
        <strain evidence="2 3">Bd21</strain>
    </source>
</reference>
<keyword evidence="4" id="KW-1185">Reference proteome</keyword>
<protein>
    <submittedName>
        <fullName evidence="2 3">Uncharacterized protein</fullName>
    </submittedName>
</protein>
<dbReference type="Proteomes" id="UP000008810">
    <property type="component" value="Chromosome 4"/>
</dbReference>
<feature type="region of interest" description="Disordered" evidence="1">
    <location>
        <begin position="1"/>
        <end position="95"/>
    </location>
</feature>
<evidence type="ECO:0000313" key="3">
    <source>
        <dbReference type="EnsemblPlants" id="PNT64320"/>
    </source>
</evidence>
<dbReference type="EnsemblPlants" id="PNT64320">
    <property type="protein sequence ID" value="PNT64320"/>
    <property type="gene ID" value="BRADI_4g27425v3"/>
</dbReference>
<feature type="compositionally biased region" description="Low complexity" evidence="1">
    <location>
        <begin position="74"/>
        <end position="92"/>
    </location>
</feature>
<dbReference type="EMBL" id="CM000883">
    <property type="protein sequence ID" value="PNT64320.1"/>
    <property type="molecule type" value="Genomic_DNA"/>
</dbReference>
<reference evidence="2" key="2">
    <citation type="submission" date="2017-06" db="EMBL/GenBank/DDBJ databases">
        <title>WGS assembly of Brachypodium distachyon.</title>
        <authorList>
            <consortium name="The International Brachypodium Initiative"/>
            <person name="Lucas S."/>
            <person name="Harmon-Smith M."/>
            <person name="Lail K."/>
            <person name="Tice H."/>
            <person name="Grimwood J."/>
            <person name="Bruce D."/>
            <person name="Barry K."/>
            <person name="Shu S."/>
            <person name="Lindquist E."/>
            <person name="Wang M."/>
            <person name="Pitluck S."/>
            <person name="Vogel J.P."/>
            <person name="Garvin D.F."/>
            <person name="Mockler T.C."/>
            <person name="Schmutz J."/>
            <person name="Rokhsar D."/>
            <person name="Bevan M.W."/>
        </authorList>
    </citation>
    <scope>NUCLEOTIDE SEQUENCE</scope>
    <source>
        <strain evidence="2">Bd21</strain>
    </source>
</reference>
<dbReference type="AlphaFoldDB" id="A0A2K2CQM2"/>
<dbReference type="ExpressionAtlas" id="A0A2K2CQM2">
    <property type="expression patterns" value="baseline"/>
</dbReference>
<feature type="compositionally biased region" description="Pro residues" evidence="1">
    <location>
        <begin position="1"/>
        <end position="16"/>
    </location>
</feature>
<gene>
    <name evidence="2" type="ORF">BRADI_4g27425v3</name>
</gene>
<evidence type="ECO:0000313" key="4">
    <source>
        <dbReference type="Proteomes" id="UP000008810"/>
    </source>
</evidence>
<evidence type="ECO:0000256" key="1">
    <source>
        <dbReference type="SAM" id="MobiDB-lite"/>
    </source>
</evidence>
<name>A0A2K2CQM2_BRADI</name>
<evidence type="ECO:0000313" key="2">
    <source>
        <dbReference type="EMBL" id="PNT64320.1"/>
    </source>
</evidence>
<accession>A0A2K2CQM2</accession>
<sequence>MSFPRRPPLPEVPPRPPLHEFPRRPPLPKIPTRASVSRGSPAGRRSTRSAAPPVAPTDPVVLRGQLLPRRRAAAPRCEAATVSSSPSASPFPRDIHRSAVESSPSILLVAFVHGKFFMEGARLRGSLTSTMLRQPFSQPLATCQGRLLHCEHVVSGPCHANWSGLAKDKP</sequence>
<proteinExistence type="predicted"/>
<organism evidence="2">
    <name type="scientific">Brachypodium distachyon</name>
    <name type="common">Purple false brome</name>
    <name type="synonym">Trachynia distachya</name>
    <dbReference type="NCBI Taxonomy" id="15368"/>
    <lineage>
        <taxon>Eukaryota</taxon>
        <taxon>Viridiplantae</taxon>
        <taxon>Streptophyta</taxon>
        <taxon>Embryophyta</taxon>
        <taxon>Tracheophyta</taxon>
        <taxon>Spermatophyta</taxon>
        <taxon>Magnoliopsida</taxon>
        <taxon>Liliopsida</taxon>
        <taxon>Poales</taxon>
        <taxon>Poaceae</taxon>
        <taxon>BOP clade</taxon>
        <taxon>Pooideae</taxon>
        <taxon>Stipodae</taxon>
        <taxon>Brachypodieae</taxon>
        <taxon>Brachypodium</taxon>
    </lineage>
</organism>
<dbReference type="InParanoid" id="A0A2K2CQM2"/>
<reference evidence="3" key="3">
    <citation type="submission" date="2018-08" db="UniProtKB">
        <authorList>
            <consortium name="EnsemblPlants"/>
        </authorList>
    </citation>
    <scope>IDENTIFICATION</scope>
    <source>
        <strain evidence="3">cv. Bd21</strain>
    </source>
</reference>